<dbReference type="EMBL" id="JAMZEC010000001">
    <property type="protein sequence ID" value="MCP2350673.1"/>
    <property type="molecule type" value="Genomic_DNA"/>
</dbReference>
<dbReference type="Proteomes" id="UP001320766">
    <property type="component" value="Unassembled WGS sequence"/>
</dbReference>
<gene>
    <name evidence="1" type="ORF">HD595_006795</name>
</gene>
<reference evidence="1 2" key="1">
    <citation type="submission" date="2022-06" db="EMBL/GenBank/DDBJ databases">
        <title>Sequencing the genomes of 1000 actinobacteria strains.</title>
        <authorList>
            <person name="Klenk H.-P."/>
        </authorList>
    </citation>
    <scope>NUCLEOTIDE SEQUENCE [LARGE SCALE GENOMIC DNA]</scope>
    <source>
        <strain evidence="1 2">DSM 44170</strain>
    </source>
</reference>
<protein>
    <submittedName>
        <fullName evidence="1">Uncharacterized protein</fullName>
    </submittedName>
</protein>
<accession>A0ABT1K9H7</accession>
<keyword evidence="2" id="KW-1185">Reference proteome</keyword>
<name>A0ABT1K9H7_9ACTN</name>
<evidence type="ECO:0000313" key="2">
    <source>
        <dbReference type="Proteomes" id="UP001320766"/>
    </source>
</evidence>
<evidence type="ECO:0000313" key="1">
    <source>
        <dbReference type="EMBL" id="MCP2350673.1"/>
    </source>
</evidence>
<organism evidence="1 2">
    <name type="scientific">Nonomuraea roseoviolacea subsp. carminata</name>
    <dbReference type="NCBI Taxonomy" id="160689"/>
    <lineage>
        <taxon>Bacteria</taxon>
        <taxon>Bacillati</taxon>
        <taxon>Actinomycetota</taxon>
        <taxon>Actinomycetes</taxon>
        <taxon>Streptosporangiales</taxon>
        <taxon>Streptosporangiaceae</taxon>
        <taxon>Nonomuraea</taxon>
    </lineage>
</organism>
<proteinExistence type="predicted"/>
<comment type="caution">
    <text evidence="1">The sequence shown here is derived from an EMBL/GenBank/DDBJ whole genome shotgun (WGS) entry which is preliminary data.</text>
</comment>
<sequence>MAKPKPSLPWLPPGTPSTRICPNGHINPATNTSCWKGCR</sequence>